<evidence type="ECO:0000313" key="2">
    <source>
        <dbReference type="Proteomes" id="UP000887159"/>
    </source>
</evidence>
<keyword evidence="2" id="KW-1185">Reference proteome</keyword>
<name>A0A8X6VLW5_TRICX</name>
<sequence length="108" mass="12073">MDEDERNNKNESSKDPSNADAFSALETAMEYTFFDCGASPPVHDTYHGKCIRRGSPIARLPRFPDFNSMNFFFWGNLTSLVHETPLAIVEDFPIRIVAASVEITGGQD</sequence>
<gene>
    <name evidence="1" type="ORF">TNCV_284571</name>
</gene>
<proteinExistence type="predicted"/>
<dbReference type="AlphaFoldDB" id="A0A8X6VLW5"/>
<organism evidence="1 2">
    <name type="scientific">Trichonephila clavipes</name>
    <name type="common">Golden silk orbweaver</name>
    <name type="synonym">Nephila clavipes</name>
    <dbReference type="NCBI Taxonomy" id="2585209"/>
    <lineage>
        <taxon>Eukaryota</taxon>
        <taxon>Metazoa</taxon>
        <taxon>Ecdysozoa</taxon>
        <taxon>Arthropoda</taxon>
        <taxon>Chelicerata</taxon>
        <taxon>Arachnida</taxon>
        <taxon>Araneae</taxon>
        <taxon>Araneomorphae</taxon>
        <taxon>Entelegynae</taxon>
        <taxon>Araneoidea</taxon>
        <taxon>Nephilidae</taxon>
        <taxon>Trichonephila</taxon>
    </lineage>
</organism>
<comment type="caution">
    <text evidence="1">The sequence shown here is derived from an EMBL/GenBank/DDBJ whole genome shotgun (WGS) entry which is preliminary data.</text>
</comment>
<dbReference type="EMBL" id="BMAU01021313">
    <property type="protein sequence ID" value="GFY12354.1"/>
    <property type="molecule type" value="Genomic_DNA"/>
</dbReference>
<evidence type="ECO:0000313" key="1">
    <source>
        <dbReference type="EMBL" id="GFY12354.1"/>
    </source>
</evidence>
<accession>A0A8X6VLW5</accession>
<dbReference type="Proteomes" id="UP000887159">
    <property type="component" value="Unassembled WGS sequence"/>
</dbReference>
<reference evidence="1" key="1">
    <citation type="submission" date="2020-08" db="EMBL/GenBank/DDBJ databases">
        <title>Multicomponent nature underlies the extraordinary mechanical properties of spider dragline silk.</title>
        <authorList>
            <person name="Kono N."/>
            <person name="Nakamura H."/>
            <person name="Mori M."/>
            <person name="Yoshida Y."/>
            <person name="Ohtoshi R."/>
            <person name="Malay A.D."/>
            <person name="Moran D.A.P."/>
            <person name="Tomita M."/>
            <person name="Numata K."/>
            <person name="Arakawa K."/>
        </authorList>
    </citation>
    <scope>NUCLEOTIDE SEQUENCE</scope>
</reference>
<protein>
    <submittedName>
        <fullName evidence="1">Uncharacterized protein</fullName>
    </submittedName>
</protein>